<gene>
    <name evidence="2" type="ORF">COU33_02490</name>
</gene>
<protein>
    <recommendedName>
        <fullName evidence="1">DUF218 domain-containing protein</fullName>
    </recommendedName>
</protein>
<dbReference type="GO" id="GO:0000270">
    <property type="term" value="P:peptidoglycan metabolic process"/>
    <property type="evidence" value="ECO:0007669"/>
    <property type="project" value="TreeGrafter"/>
</dbReference>
<feature type="domain" description="DUF218" evidence="1">
    <location>
        <begin position="37"/>
        <end position="140"/>
    </location>
</feature>
<reference evidence="3" key="1">
    <citation type="submission" date="2017-09" db="EMBL/GenBank/DDBJ databases">
        <title>Depth-based differentiation of microbial function through sediment-hosted aquifers and enrichment of novel symbionts in the deep terrestrial subsurface.</title>
        <authorList>
            <person name="Probst A.J."/>
            <person name="Ladd B."/>
            <person name="Jarett J.K."/>
            <person name="Geller-Mcgrath D.E."/>
            <person name="Sieber C.M.K."/>
            <person name="Emerson J.B."/>
            <person name="Anantharaman K."/>
            <person name="Thomas B.C."/>
            <person name="Malmstrom R."/>
            <person name="Stieglmeier M."/>
            <person name="Klingl A."/>
            <person name="Woyke T."/>
            <person name="Ryan C.M."/>
            <person name="Banfield J.F."/>
        </authorList>
    </citation>
    <scope>NUCLEOTIDE SEQUENCE [LARGE SCALE GENOMIC DNA]</scope>
</reference>
<comment type="caution">
    <text evidence="2">The sequence shown here is derived from an EMBL/GenBank/DDBJ whole genome shotgun (WGS) entry which is preliminary data.</text>
</comment>
<accession>A0A2M6W161</accession>
<dbReference type="PANTHER" id="PTHR30336:SF4">
    <property type="entry name" value="ENVELOPE BIOGENESIS FACTOR ELYC"/>
    <property type="match status" value="1"/>
</dbReference>
<evidence type="ECO:0000313" key="3">
    <source>
        <dbReference type="Proteomes" id="UP000229362"/>
    </source>
</evidence>
<proteinExistence type="predicted"/>
<dbReference type="PANTHER" id="PTHR30336">
    <property type="entry name" value="INNER MEMBRANE PROTEIN, PROBABLE PERMEASE"/>
    <property type="match status" value="1"/>
</dbReference>
<dbReference type="InterPro" id="IPR051599">
    <property type="entry name" value="Cell_Envelope_Assoc"/>
</dbReference>
<dbReference type="InterPro" id="IPR014729">
    <property type="entry name" value="Rossmann-like_a/b/a_fold"/>
</dbReference>
<organism evidence="2 3">
    <name type="scientific">Candidatus Magasanikbacteria bacterium CG10_big_fil_rev_8_21_14_0_10_43_6</name>
    <dbReference type="NCBI Taxonomy" id="1974650"/>
    <lineage>
        <taxon>Bacteria</taxon>
        <taxon>Candidatus Magasanikiibacteriota</taxon>
    </lineage>
</organism>
<dbReference type="AlphaFoldDB" id="A0A2M6W161"/>
<name>A0A2M6W161_9BACT</name>
<dbReference type="InterPro" id="IPR003848">
    <property type="entry name" value="DUF218"/>
</dbReference>
<dbReference type="EMBL" id="PFBZ01000108">
    <property type="protein sequence ID" value="PIT86547.1"/>
    <property type="molecule type" value="Genomic_DNA"/>
</dbReference>
<evidence type="ECO:0000259" key="1">
    <source>
        <dbReference type="Pfam" id="PF02698"/>
    </source>
</evidence>
<dbReference type="CDD" id="cd06259">
    <property type="entry name" value="YdcF-like"/>
    <property type="match status" value="1"/>
</dbReference>
<evidence type="ECO:0000313" key="2">
    <source>
        <dbReference type="EMBL" id="PIT86547.1"/>
    </source>
</evidence>
<dbReference type="Gene3D" id="3.40.50.620">
    <property type="entry name" value="HUPs"/>
    <property type="match status" value="1"/>
</dbReference>
<dbReference type="GO" id="GO:0043164">
    <property type="term" value="P:Gram-negative-bacterium-type cell wall biogenesis"/>
    <property type="evidence" value="ECO:0007669"/>
    <property type="project" value="TreeGrafter"/>
</dbReference>
<dbReference type="Proteomes" id="UP000229362">
    <property type="component" value="Unassembled WGS sequence"/>
</dbReference>
<sequence length="203" mass="22699">MHALLLLAAGIQQQENGTWHSTPLSLEGAKDAAPGGIMRVEAAVYLFQSGAYDCIIVPGGQGSDKNLYEVPHPTLFHVLSRELHTRGIEKKYILGEEISNTTYEQIVETKKIVRAKNIDTLTIISSRYHLPRVKALVDHEKELGALLGEGHIHYKEAEAVCAAVDPAVWKEQIETAYQSDWMFTIIEREKNGVEQIIQGTYQF</sequence>
<dbReference type="Pfam" id="PF02698">
    <property type="entry name" value="DUF218"/>
    <property type="match status" value="1"/>
</dbReference>
<dbReference type="GO" id="GO:0005886">
    <property type="term" value="C:plasma membrane"/>
    <property type="evidence" value="ECO:0007669"/>
    <property type="project" value="TreeGrafter"/>
</dbReference>